<gene>
    <name evidence="1" type="ORF">Pint_35573</name>
</gene>
<evidence type="ECO:0000313" key="1">
    <source>
        <dbReference type="EMBL" id="KAJ0028432.1"/>
    </source>
</evidence>
<proteinExistence type="predicted"/>
<organism evidence="1 2">
    <name type="scientific">Pistacia integerrima</name>
    <dbReference type="NCBI Taxonomy" id="434235"/>
    <lineage>
        <taxon>Eukaryota</taxon>
        <taxon>Viridiplantae</taxon>
        <taxon>Streptophyta</taxon>
        <taxon>Embryophyta</taxon>
        <taxon>Tracheophyta</taxon>
        <taxon>Spermatophyta</taxon>
        <taxon>Magnoliopsida</taxon>
        <taxon>eudicotyledons</taxon>
        <taxon>Gunneridae</taxon>
        <taxon>Pentapetalae</taxon>
        <taxon>rosids</taxon>
        <taxon>malvids</taxon>
        <taxon>Sapindales</taxon>
        <taxon>Anacardiaceae</taxon>
        <taxon>Pistacia</taxon>
    </lineage>
</organism>
<dbReference type="Proteomes" id="UP001163603">
    <property type="component" value="Chromosome 9"/>
</dbReference>
<accession>A0ACC0Y1Y8</accession>
<evidence type="ECO:0000313" key="2">
    <source>
        <dbReference type="Proteomes" id="UP001163603"/>
    </source>
</evidence>
<keyword evidence="2" id="KW-1185">Reference proteome</keyword>
<sequence length="921" mass="101004">MMSIKHDQIDLNAEAVSVDRENEVDTPVIGDFRAETLEECSNGQVKFQDTVVDQVRVSGSTKVICDLNIGADDVSMSSGGIGREVDVLDSVIDEKKDNECLDREVGVEAAQCMDRCGNDVSMPDENKAESTDVVERASGEVGMNRDMIGGPVGEVLEQGHHITGNSSSSDQDARQPPTHKYEEVTSDGLENQAMEIDVQPGCNEDQLVDIHVSEVETSSDVLNESYGVSLEVDLNACCTTDGNVADRSMKLIASKQDFCASDLVWGKVRSHPWWPGQIFAPSAATKKAKKYFKKDSYLIAYFGDQTFAWNEPSKIKPFREHFMQMESQSNLEDFHCAVDCALEEVFRRAEFGLACSCIPEEALTEIKTQMIVNAGVREESSTIDGGDSYSNAASFDPVKLFEHVKALAQSLHYSGADRLGLVTVKAQLSAFFRWKGYLQLPEFNVLGGLLDSDAEIPISVEVKHNAEVMENAAPDFKDDKQASCGTGMSNSQGGSSRKRKQISGDSARPSKKEKSLSDLLAEKRTNMSNGKRGSDGKGDKVISLSSSKKCNAIDSTSDEIAAKHKRLDSISDDMTVKHKRGDMLRVKHEKSDLSTGADKCLPIKRTFGVGNSILKVANKLNGSSPILKYGDRTSPKTVVNNKRKEKYNLRNSQSKKHFLAEDSSIDDFLSQLCLAARDPMTRYSFLISLVSFFSKFRNSVSLELSQGEVSGDKTKKMLNKSETAETPELDLIKDSYWTDRVIESIPEEEQPLENKNEVEEVLCNDPSQKDVSPVEAQSAVHLSANMESGTVGETLEVEAVKPADPIDGCCNEDLSPTALILNFTDSESVPSKENLNSIFGRFGPLNELETEVLKSKRAKVVFKKREDAEAAFSSAGKYSIFGPALVSYCLKYMSSTTSKGSPRSTTKRSRKVAISIEGNAT</sequence>
<reference evidence="2" key="1">
    <citation type="journal article" date="2023" name="G3 (Bethesda)">
        <title>Genome assembly and association tests identify interacting loci associated with vigor, precocity, and sex in interspecific pistachio rootstocks.</title>
        <authorList>
            <person name="Palmer W."/>
            <person name="Jacygrad E."/>
            <person name="Sagayaradj S."/>
            <person name="Cavanaugh K."/>
            <person name="Han R."/>
            <person name="Bertier L."/>
            <person name="Beede B."/>
            <person name="Kafkas S."/>
            <person name="Golino D."/>
            <person name="Preece J."/>
            <person name="Michelmore R."/>
        </authorList>
    </citation>
    <scope>NUCLEOTIDE SEQUENCE [LARGE SCALE GENOMIC DNA]</scope>
</reference>
<protein>
    <submittedName>
        <fullName evidence="1">Uncharacterized protein</fullName>
    </submittedName>
</protein>
<dbReference type="EMBL" id="CM047744">
    <property type="protein sequence ID" value="KAJ0028432.1"/>
    <property type="molecule type" value="Genomic_DNA"/>
</dbReference>
<name>A0ACC0Y1Y8_9ROSI</name>
<comment type="caution">
    <text evidence="1">The sequence shown here is derived from an EMBL/GenBank/DDBJ whole genome shotgun (WGS) entry which is preliminary data.</text>
</comment>